<dbReference type="CDD" id="cd13128">
    <property type="entry name" value="MATE_Wzx_like"/>
    <property type="match status" value="1"/>
</dbReference>
<dbReference type="RefSeq" id="WP_156287524.1">
    <property type="nucleotide sequence ID" value="NZ_CP046509.1"/>
</dbReference>
<feature type="transmembrane region" description="Helical" evidence="6">
    <location>
        <begin position="388"/>
        <end position="409"/>
    </location>
</feature>
<gene>
    <name evidence="7" type="ORF">GN242_11685</name>
</gene>
<dbReference type="GO" id="GO:0005886">
    <property type="term" value="C:plasma membrane"/>
    <property type="evidence" value="ECO:0007669"/>
    <property type="project" value="UniProtKB-SubCell"/>
</dbReference>
<dbReference type="KEGG" id="erwi:GN242_11685"/>
<feature type="transmembrane region" description="Helical" evidence="6">
    <location>
        <begin position="116"/>
        <end position="138"/>
    </location>
</feature>
<dbReference type="PANTHER" id="PTHR30250:SF11">
    <property type="entry name" value="O-ANTIGEN TRANSPORTER-RELATED"/>
    <property type="match status" value="1"/>
</dbReference>
<evidence type="ECO:0000256" key="3">
    <source>
        <dbReference type="ARBA" id="ARBA00022692"/>
    </source>
</evidence>
<evidence type="ECO:0000313" key="8">
    <source>
        <dbReference type="Proteomes" id="UP000424752"/>
    </source>
</evidence>
<evidence type="ECO:0000256" key="5">
    <source>
        <dbReference type="ARBA" id="ARBA00023136"/>
    </source>
</evidence>
<dbReference type="Proteomes" id="UP000424752">
    <property type="component" value="Chromosome"/>
</dbReference>
<dbReference type="InterPro" id="IPR002797">
    <property type="entry name" value="Polysacc_synth"/>
</dbReference>
<sequence>MAKVIDKTLLINVLSLLAYRGTSFIFPLVTLPYLARILGVEHMGLLALGLACVMYCSTISDWGFNVYTTKDIAQHRDDKLRVTQLFWSTFNAKLILGCSTLAVLLLVTWFNPAWHALFYIVLANSTVLFGQLLSFGWLMQGFEKLGKTSIISTIGQFCSIPLTFLLVKTPQDTWLAALIPGVVAFITAIITMSLVVQMRVIGFYRFEPREIMQRIKDSLHVFLAIFGANMFNNINVLILASMTSTYMVGLYNGADRLKKAANSVPEQIGNAFFPRVSHLFHKDRAAAIAATQKSISLSFLISLFIVIFTFFFADFVVRILLGAAFHESANVLRVAVCGFIFGNISYPAGLQILIPHGLAKQRMHVMFIVGLINIPICCLMAWKFGAIGAAGSLVLSEFLVFAGILRIMVKHDILKTYLARPAVFKQPGNEQA</sequence>
<dbReference type="Pfam" id="PF01943">
    <property type="entry name" value="Polysacc_synt"/>
    <property type="match status" value="1"/>
</dbReference>
<evidence type="ECO:0000256" key="1">
    <source>
        <dbReference type="ARBA" id="ARBA00004651"/>
    </source>
</evidence>
<keyword evidence="5 6" id="KW-0472">Membrane</keyword>
<keyword evidence="4 6" id="KW-1133">Transmembrane helix</keyword>
<dbReference type="PANTHER" id="PTHR30250">
    <property type="entry name" value="PST FAMILY PREDICTED COLANIC ACID TRANSPORTER"/>
    <property type="match status" value="1"/>
</dbReference>
<evidence type="ECO:0000256" key="6">
    <source>
        <dbReference type="SAM" id="Phobius"/>
    </source>
</evidence>
<evidence type="ECO:0000313" key="7">
    <source>
        <dbReference type="EMBL" id="QGU87846.1"/>
    </source>
</evidence>
<feature type="transmembrane region" description="Helical" evidence="6">
    <location>
        <begin position="150"/>
        <end position="167"/>
    </location>
</feature>
<feature type="transmembrane region" description="Helical" evidence="6">
    <location>
        <begin position="43"/>
        <end position="64"/>
    </location>
</feature>
<accession>A0A6I6ENI4</accession>
<keyword evidence="3 6" id="KW-0812">Transmembrane</keyword>
<proteinExistence type="predicted"/>
<feature type="transmembrane region" description="Helical" evidence="6">
    <location>
        <begin position="299"/>
        <end position="325"/>
    </location>
</feature>
<reference evidence="7 8" key="1">
    <citation type="submission" date="2019-12" db="EMBL/GenBank/DDBJ databases">
        <title>Erwinia sp. nov., isolated from droppings of birds in the Qinghai-Tiebt plateau of China.</title>
        <authorList>
            <person name="Ge Y."/>
        </authorList>
    </citation>
    <scope>NUCLEOTIDE SEQUENCE [LARGE SCALE GENOMIC DNA]</scope>
    <source>
        <strain evidence="7 8">J780</strain>
    </source>
</reference>
<feature type="transmembrane region" description="Helical" evidence="6">
    <location>
        <begin position="331"/>
        <end position="353"/>
    </location>
</feature>
<dbReference type="EMBL" id="CP046509">
    <property type="protein sequence ID" value="QGU87846.1"/>
    <property type="molecule type" value="Genomic_DNA"/>
</dbReference>
<protein>
    <submittedName>
        <fullName evidence="7">Oligosaccharide flippase family protein</fullName>
    </submittedName>
</protein>
<feature type="transmembrane region" description="Helical" evidence="6">
    <location>
        <begin position="85"/>
        <end position="110"/>
    </location>
</feature>
<feature type="transmembrane region" description="Helical" evidence="6">
    <location>
        <begin position="173"/>
        <end position="196"/>
    </location>
</feature>
<evidence type="ECO:0000256" key="4">
    <source>
        <dbReference type="ARBA" id="ARBA00022989"/>
    </source>
</evidence>
<comment type="subcellular location">
    <subcellularLocation>
        <location evidence="1">Cell membrane</location>
        <topology evidence="1">Multi-pass membrane protein</topology>
    </subcellularLocation>
</comment>
<name>A0A6I6ENI4_9GAMM</name>
<keyword evidence="2" id="KW-1003">Cell membrane</keyword>
<feature type="transmembrane region" description="Helical" evidence="6">
    <location>
        <begin position="9"/>
        <end position="31"/>
    </location>
</feature>
<dbReference type="InterPro" id="IPR050833">
    <property type="entry name" value="Poly_Biosynth_Transport"/>
</dbReference>
<dbReference type="AlphaFoldDB" id="A0A6I6ENI4"/>
<feature type="transmembrane region" description="Helical" evidence="6">
    <location>
        <begin position="365"/>
        <end position="382"/>
    </location>
</feature>
<organism evidence="7 8">
    <name type="scientific">Erwinia sorbitola</name>
    <dbReference type="NCBI Taxonomy" id="2681984"/>
    <lineage>
        <taxon>Bacteria</taxon>
        <taxon>Pseudomonadati</taxon>
        <taxon>Pseudomonadota</taxon>
        <taxon>Gammaproteobacteria</taxon>
        <taxon>Enterobacterales</taxon>
        <taxon>Erwiniaceae</taxon>
        <taxon>Erwinia</taxon>
    </lineage>
</organism>
<evidence type="ECO:0000256" key="2">
    <source>
        <dbReference type="ARBA" id="ARBA00022475"/>
    </source>
</evidence>